<keyword evidence="3" id="KW-1185">Reference proteome</keyword>
<accession>A0A1C7LWF9</accession>
<organism evidence="2 3">
    <name type="scientific">Grifola frondosa</name>
    <name type="common">Maitake</name>
    <name type="synonym">Polyporus frondosus</name>
    <dbReference type="NCBI Taxonomy" id="5627"/>
    <lineage>
        <taxon>Eukaryota</taxon>
        <taxon>Fungi</taxon>
        <taxon>Dikarya</taxon>
        <taxon>Basidiomycota</taxon>
        <taxon>Agaricomycotina</taxon>
        <taxon>Agaricomycetes</taxon>
        <taxon>Polyporales</taxon>
        <taxon>Grifolaceae</taxon>
        <taxon>Grifola</taxon>
    </lineage>
</organism>
<sequence>MPAVRQPFLPGPLQALFAYVRRPLEIAFPLLCYLHQSLLPLFPTLVLFSSISFIPLITSSILSSPSSRSPDPPQCIPLFLLIIAPQFPQRRHDSLLHSPPISPSSRSQQPRSASVGVFSDNILAHAPDFLPIA</sequence>
<comment type="caution">
    <text evidence="2">The sequence shown here is derived from an EMBL/GenBank/DDBJ whole genome shotgun (WGS) entry which is preliminary data.</text>
</comment>
<dbReference type="EMBL" id="LUGG01000019">
    <property type="protein sequence ID" value="OBZ68992.1"/>
    <property type="molecule type" value="Genomic_DNA"/>
</dbReference>
<dbReference type="Proteomes" id="UP000092993">
    <property type="component" value="Unassembled WGS sequence"/>
</dbReference>
<reference evidence="2 3" key="1">
    <citation type="submission" date="2016-03" db="EMBL/GenBank/DDBJ databases">
        <title>Whole genome sequencing of Grifola frondosa 9006-11.</title>
        <authorList>
            <person name="Min B."/>
            <person name="Park H."/>
            <person name="Kim J.-G."/>
            <person name="Cho H."/>
            <person name="Oh Y.-L."/>
            <person name="Kong W.-S."/>
            <person name="Choi I.-G."/>
        </authorList>
    </citation>
    <scope>NUCLEOTIDE SEQUENCE [LARGE SCALE GENOMIC DNA]</scope>
    <source>
        <strain evidence="2 3">9006-11</strain>
    </source>
</reference>
<evidence type="ECO:0000313" key="2">
    <source>
        <dbReference type="EMBL" id="OBZ68992.1"/>
    </source>
</evidence>
<evidence type="ECO:0000256" key="1">
    <source>
        <dbReference type="SAM" id="MobiDB-lite"/>
    </source>
</evidence>
<name>A0A1C7LWF9_GRIFR</name>
<gene>
    <name evidence="2" type="ORF">A0H81_11295</name>
</gene>
<feature type="compositionally biased region" description="Low complexity" evidence="1">
    <location>
        <begin position="103"/>
        <end position="112"/>
    </location>
</feature>
<dbReference type="AlphaFoldDB" id="A0A1C7LWF9"/>
<proteinExistence type="predicted"/>
<feature type="region of interest" description="Disordered" evidence="1">
    <location>
        <begin position="92"/>
        <end position="112"/>
    </location>
</feature>
<protein>
    <submittedName>
        <fullName evidence="2">Uncharacterized protein</fullName>
    </submittedName>
</protein>
<evidence type="ECO:0000313" key="3">
    <source>
        <dbReference type="Proteomes" id="UP000092993"/>
    </source>
</evidence>